<dbReference type="InterPro" id="IPR029045">
    <property type="entry name" value="ClpP/crotonase-like_dom_sf"/>
</dbReference>
<keyword evidence="4" id="KW-0443">Lipid metabolism</keyword>
<dbReference type="InterPro" id="IPR052377">
    <property type="entry name" value="Mitochondrial_ECH-domain"/>
</dbReference>
<keyword evidence="2" id="KW-0276">Fatty acid metabolism</keyword>
<evidence type="ECO:0000256" key="7">
    <source>
        <dbReference type="ARBA" id="ARBA00040545"/>
    </source>
</evidence>
<gene>
    <name evidence="8" type="ORF">NQ315_000361</name>
</gene>
<evidence type="ECO:0000256" key="4">
    <source>
        <dbReference type="ARBA" id="ARBA00023098"/>
    </source>
</evidence>
<dbReference type="Proteomes" id="UP001159042">
    <property type="component" value="Unassembled WGS sequence"/>
</dbReference>
<dbReference type="PANTHER" id="PTHR43602:SF1">
    <property type="entry name" value="ENOYL-COA HYDRATASE DOMAIN-CONTAINING PROTEIN 3, MITOCHONDRIAL"/>
    <property type="match status" value="1"/>
</dbReference>
<evidence type="ECO:0000256" key="5">
    <source>
        <dbReference type="ARBA" id="ARBA00023128"/>
    </source>
</evidence>
<evidence type="ECO:0000256" key="3">
    <source>
        <dbReference type="ARBA" id="ARBA00022946"/>
    </source>
</evidence>
<evidence type="ECO:0000256" key="6">
    <source>
        <dbReference type="ARBA" id="ARBA00037410"/>
    </source>
</evidence>
<dbReference type="SUPFAM" id="SSF52096">
    <property type="entry name" value="ClpP/crotonase"/>
    <property type="match status" value="1"/>
</dbReference>
<dbReference type="PANTHER" id="PTHR43602">
    <property type="match status" value="1"/>
</dbReference>
<accession>A0AAV8VLL9</accession>
<evidence type="ECO:0000256" key="2">
    <source>
        <dbReference type="ARBA" id="ARBA00022832"/>
    </source>
</evidence>
<keyword evidence="9" id="KW-1185">Reference proteome</keyword>
<reference evidence="8 9" key="1">
    <citation type="journal article" date="2023" name="Insect Mol. Biol.">
        <title>Genome sequencing provides insights into the evolution of gene families encoding plant cell wall-degrading enzymes in longhorned beetles.</title>
        <authorList>
            <person name="Shin N.R."/>
            <person name="Okamura Y."/>
            <person name="Kirsch R."/>
            <person name="Pauchet Y."/>
        </authorList>
    </citation>
    <scope>NUCLEOTIDE SEQUENCE [LARGE SCALE GENOMIC DNA]</scope>
    <source>
        <strain evidence="8">EAD_L_NR</strain>
    </source>
</reference>
<dbReference type="GO" id="GO:0016836">
    <property type="term" value="F:hydro-lyase activity"/>
    <property type="evidence" value="ECO:0007669"/>
    <property type="project" value="TreeGrafter"/>
</dbReference>
<protein>
    <recommendedName>
        <fullName evidence="7">Enoyl-CoA hydratase domain-containing protein 3, mitochondrial</fullName>
    </recommendedName>
</protein>
<proteinExistence type="predicted"/>
<dbReference type="InterPro" id="IPR014748">
    <property type="entry name" value="Enoyl-CoA_hydra_C"/>
</dbReference>
<organism evidence="8 9">
    <name type="scientific">Exocentrus adspersus</name>
    <dbReference type="NCBI Taxonomy" id="1586481"/>
    <lineage>
        <taxon>Eukaryota</taxon>
        <taxon>Metazoa</taxon>
        <taxon>Ecdysozoa</taxon>
        <taxon>Arthropoda</taxon>
        <taxon>Hexapoda</taxon>
        <taxon>Insecta</taxon>
        <taxon>Pterygota</taxon>
        <taxon>Neoptera</taxon>
        <taxon>Endopterygota</taxon>
        <taxon>Coleoptera</taxon>
        <taxon>Polyphaga</taxon>
        <taxon>Cucujiformia</taxon>
        <taxon>Chrysomeloidea</taxon>
        <taxon>Cerambycidae</taxon>
        <taxon>Lamiinae</taxon>
        <taxon>Acanthocinini</taxon>
        <taxon>Exocentrus</taxon>
    </lineage>
</organism>
<keyword evidence="3" id="KW-0809">Transit peptide</keyword>
<dbReference type="Gene3D" id="1.10.12.10">
    <property type="entry name" value="Lyase 2-enoyl-coa Hydratase, Chain A, domain 2"/>
    <property type="match status" value="1"/>
</dbReference>
<dbReference type="GO" id="GO:0006631">
    <property type="term" value="P:fatty acid metabolic process"/>
    <property type="evidence" value="ECO:0007669"/>
    <property type="project" value="UniProtKB-KW"/>
</dbReference>
<name>A0AAV8VLL9_9CUCU</name>
<comment type="caution">
    <text evidence="8">The sequence shown here is derived from an EMBL/GenBank/DDBJ whole genome shotgun (WGS) entry which is preliminary data.</text>
</comment>
<sequence>MIFATLARKITPLRQPLLTNYTSKRLSSGPTKTEFCRGVKKITLCDAKSRNSLSLAMMHNLITHINEGRCNEELRVIVLAAEGPVFSAGHNLKELAPEAGKAQHQQVFKLASDLMYSIIDSPVPVIAQVDGLAAAAGCQLVAQCDIVVCTENSKFSTPGANFGIFCSTPGIPLARTVQKSTALHMLFTGLPITAVEAKNSGLVSKVCPAGDIESEVNTICEAIVAKSRPVIELGKKFYYKQIDVDIRKAYELGAEKMVENLRMDDGKEGVRSFVEKRKPVWSHKKTG</sequence>
<keyword evidence="5" id="KW-0496">Mitochondrion</keyword>
<evidence type="ECO:0000313" key="8">
    <source>
        <dbReference type="EMBL" id="KAJ8915109.1"/>
    </source>
</evidence>
<evidence type="ECO:0000313" key="9">
    <source>
        <dbReference type="Proteomes" id="UP001159042"/>
    </source>
</evidence>
<evidence type="ECO:0000256" key="1">
    <source>
        <dbReference type="ARBA" id="ARBA00004173"/>
    </source>
</evidence>
<dbReference type="Pfam" id="PF00378">
    <property type="entry name" value="ECH_1"/>
    <property type="match status" value="1"/>
</dbReference>
<dbReference type="InterPro" id="IPR001753">
    <property type="entry name" value="Enoyl-CoA_hydra/iso"/>
</dbReference>
<dbReference type="CDD" id="cd06558">
    <property type="entry name" value="crotonase-like"/>
    <property type="match status" value="1"/>
</dbReference>
<dbReference type="GO" id="GO:0005739">
    <property type="term" value="C:mitochondrion"/>
    <property type="evidence" value="ECO:0007669"/>
    <property type="project" value="UniProtKB-SubCell"/>
</dbReference>
<comment type="function">
    <text evidence="6">May play a role in fatty acid biosynthesis and insulin sensitivity.</text>
</comment>
<comment type="subcellular location">
    <subcellularLocation>
        <location evidence="1">Mitochondrion</location>
    </subcellularLocation>
</comment>
<dbReference type="Gene3D" id="3.90.226.10">
    <property type="entry name" value="2-enoyl-CoA Hydratase, Chain A, domain 1"/>
    <property type="match status" value="1"/>
</dbReference>
<dbReference type="AlphaFoldDB" id="A0AAV8VLL9"/>
<dbReference type="EMBL" id="JANEYG010000057">
    <property type="protein sequence ID" value="KAJ8915109.1"/>
    <property type="molecule type" value="Genomic_DNA"/>
</dbReference>